<dbReference type="RefSeq" id="WP_202237809.1">
    <property type="nucleotide sequence ID" value="NZ_AP018365.1"/>
</dbReference>
<sequence>MGTVRNATVRRSRAVAVGVAAAVVAVVVGLVAGGHAGGHGTGLPTPPATSASGAGTRFTAAAPRTLVLDGVSGKVRVTASGAAHAVSGTFRRDDGAPARARWSAGDGGALVLGCRDGSGAAVPCAGDLALTMPSSVGLRLRQTSGDTVLAGIGGPLTVAASSVRLTATGLRPGSADVQVTSGSVDLAFAAAPADLAVRAVSAYAALRLPARPSGSYSVATTAASADVRVQVPHTTAGASPDGAPPRHRVTLDVVSGSVAVLPL</sequence>
<dbReference type="Proteomes" id="UP000595703">
    <property type="component" value="Chromosome"/>
</dbReference>
<reference evidence="1 2" key="3">
    <citation type="journal article" date="2011" name="Nat. Chem. Biol.">
        <title>Reveromycin A biosynthesis uses RevG and RevJ for stereospecific spiroacetal formation.</title>
        <authorList>
            <person name="Takahashi S."/>
            <person name="Toyoda A."/>
            <person name="Sekiyama Y."/>
            <person name="Takagi H."/>
            <person name="Nogawa T."/>
            <person name="Uramoto M."/>
            <person name="Suzuki R."/>
            <person name="Koshino H."/>
            <person name="Kumano T."/>
            <person name="Panthee S."/>
            <person name="Dairi T."/>
            <person name="Ishikawa J."/>
            <person name="Ikeda H."/>
            <person name="Sakaki Y."/>
            <person name="Osada H."/>
        </authorList>
    </citation>
    <scope>NUCLEOTIDE SEQUENCE [LARGE SCALE GENOMIC DNA]</scope>
    <source>
        <strain evidence="1 2">SN-593</strain>
    </source>
</reference>
<dbReference type="EMBL" id="AP018365">
    <property type="protein sequence ID" value="BBB01942.1"/>
    <property type="molecule type" value="Genomic_DNA"/>
</dbReference>
<reference evidence="1 2" key="4">
    <citation type="journal article" date="2020" name="Sci. Rep.">
        <title>beta-carboline chemical signals induce reveromycin production through a LuxR family regulator in Streptomyces sp. SN-593.</title>
        <authorList>
            <person name="Panthee S."/>
            <person name="Kito N."/>
            <person name="Hayashi T."/>
            <person name="Shimizu T."/>
            <person name="Ishikawa J."/>
            <person name="Hamamoto H."/>
            <person name="Osada H."/>
            <person name="Takahashi S."/>
        </authorList>
    </citation>
    <scope>NUCLEOTIDE SEQUENCE [LARGE SCALE GENOMIC DNA]</scope>
    <source>
        <strain evidence="1 2">SN-593</strain>
    </source>
</reference>
<gene>
    <name evidence="1" type="ORF">RVR_9588</name>
</gene>
<dbReference type="AlphaFoldDB" id="A0A7U3V0C7"/>
<evidence type="ECO:0000313" key="1">
    <source>
        <dbReference type="EMBL" id="BBB01942.1"/>
    </source>
</evidence>
<dbReference type="KEGG" id="arev:RVR_9588"/>
<evidence type="ECO:0008006" key="3">
    <source>
        <dbReference type="Google" id="ProtNLM"/>
    </source>
</evidence>
<proteinExistence type="predicted"/>
<protein>
    <recommendedName>
        <fullName evidence="3">Adhesin domain-containing protein</fullName>
    </recommendedName>
</protein>
<name>A0A7U3V0C7_9ACTN</name>
<keyword evidence="2" id="KW-1185">Reference proteome</keyword>
<reference evidence="1 2" key="2">
    <citation type="journal article" date="2011" name="J. Antibiot.">
        <title>Furaquinocins I and J: novel polyketide isoprenoid hybrid compounds from Streptomyces reveromyceticus SN-593.</title>
        <authorList>
            <person name="Panthee S."/>
            <person name="Takahashi S."/>
            <person name="Takagi H."/>
            <person name="Nogawa T."/>
            <person name="Oowada E."/>
            <person name="Uramoto M."/>
            <person name="Osada H."/>
        </authorList>
    </citation>
    <scope>NUCLEOTIDE SEQUENCE [LARGE SCALE GENOMIC DNA]</scope>
    <source>
        <strain evidence="1 2">SN-593</strain>
    </source>
</reference>
<reference evidence="1 2" key="1">
    <citation type="journal article" date="2010" name="J. Bacteriol.">
        <title>Biochemical characterization of a novel indole prenyltransferase from Streptomyces sp. SN-593.</title>
        <authorList>
            <person name="Takahashi S."/>
            <person name="Takagi H."/>
            <person name="Toyoda A."/>
            <person name="Uramoto M."/>
            <person name="Nogawa T."/>
            <person name="Ueki M."/>
            <person name="Sakaki Y."/>
            <person name="Osada H."/>
        </authorList>
    </citation>
    <scope>NUCLEOTIDE SEQUENCE [LARGE SCALE GENOMIC DNA]</scope>
    <source>
        <strain evidence="1 2">SN-593</strain>
    </source>
</reference>
<accession>A0A7U3V0C7</accession>
<evidence type="ECO:0000313" key="2">
    <source>
        <dbReference type="Proteomes" id="UP000595703"/>
    </source>
</evidence>
<organism evidence="1 2">
    <name type="scientific">Actinacidiphila reveromycinica</name>
    <dbReference type="NCBI Taxonomy" id="659352"/>
    <lineage>
        <taxon>Bacteria</taxon>
        <taxon>Bacillati</taxon>
        <taxon>Actinomycetota</taxon>
        <taxon>Actinomycetes</taxon>
        <taxon>Kitasatosporales</taxon>
        <taxon>Streptomycetaceae</taxon>
        <taxon>Actinacidiphila</taxon>
    </lineage>
</organism>